<organism evidence="2 3">
    <name type="scientific">Rhizomicrobium electricum</name>
    <dbReference type="NCBI Taxonomy" id="480070"/>
    <lineage>
        <taxon>Bacteria</taxon>
        <taxon>Pseudomonadati</taxon>
        <taxon>Pseudomonadota</taxon>
        <taxon>Alphaproteobacteria</taxon>
        <taxon>Micropepsales</taxon>
        <taxon>Micropepsaceae</taxon>
        <taxon>Rhizomicrobium</taxon>
    </lineage>
</organism>
<feature type="transmembrane region" description="Helical" evidence="1">
    <location>
        <begin position="77"/>
        <end position="97"/>
    </location>
</feature>
<reference evidence="2 3" key="1">
    <citation type="journal article" date="2019" name="Int. J. Syst. Evol. Microbiol.">
        <title>The Global Catalogue of Microorganisms (GCM) 10K type strain sequencing project: providing services to taxonomists for standard genome sequencing and annotation.</title>
        <authorList>
            <consortium name="The Broad Institute Genomics Platform"/>
            <consortium name="The Broad Institute Genome Sequencing Center for Infectious Disease"/>
            <person name="Wu L."/>
            <person name="Ma J."/>
        </authorList>
    </citation>
    <scope>NUCLEOTIDE SEQUENCE [LARGE SCALE GENOMIC DNA]</scope>
    <source>
        <strain evidence="2 3">JCM 15089</strain>
    </source>
</reference>
<dbReference type="EMBL" id="BAAADD010000001">
    <property type="protein sequence ID" value="GAA0558835.1"/>
    <property type="molecule type" value="Genomic_DNA"/>
</dbReference>
<dbReference type="Proteomes" id="UP001499951">
    <property type="component" value="Unassembled WGS sequence"/>
</dbReference>
<protein>
    <submittedName>
        <fullName evidence="2">Uncharacterized protein</fullName>
    </submittedName>
</protein>
<evidence type="ECO:0000313" key="2">
    <source>
        <dbReference type="EMBL" id="GAA0558835.1"/>
    </source>
</evidence>
<evidence type="ECO:0000313" key="3">
    <source>
        <dbReference type="Proteomes" id="UP001499951"/>
    </source>
</evidence>
<feature type="transmembrane region" description="Helical" evidence="1">
    <location>
        <begin position="150"/>
        <end position="177"/>
    </location>
</feature>
<sequence>MLRVMVIVISAAAVAVGIYLVSLSLPMPEWTDEVRADAVKSWLPPEDLRGATYDAYNRKWTAAMDAARTNKWPLYDAGTSLIATGVSLVLGTLLLGIRRGSDLGSLQTPKSRWFIVLLCTLAWFGLWLTQWELVFQDFNRWRYPTWADTIAIPLASFTIYALVGWPVLALAGWFGALRKSVLPINLWVWRTDAPFRSYAFTALAWFALALVPLLLQGAFTGGPYWAVPEAFLWFYCVAITRAAALSFPLSMRESAETTP</sequence>
<comment type="caution">
    <text evidence="2">The sequence shown here is derived from an EMBL/GenBank/DDBJ whole genome shotgun (WGS) entry which is preliminary data.</text>
</comment>
<feature type="transmembrane region" description="Helical" evidence="1">
    <location>
        <begin position="198"/>
        <end position="219"/>
    </location>
</feature>
<evidence type="ECO:0000256" key="1">
    <source>
        <dbReference type="SAM" id="Phobius"/>
    </source>
</evidence>
<feature type="transmembrane region" description="Helical" evidence="1">
    <location>
        <begin position="231"/>
        <end position="249"/>
    </location>
</feature>
<feature type="transmembrane region" description="Helical" evidence="1">
    <location>
        <begin position="7"/>
        <end position="25"/>
    </location>
</feature>
<keyword evidence="1" id="KW-0472">Membrane</keyword>
<name>A0ABN1E4E3_9PROT</name>
<keyword evidence="1" id="KW-1133">Transmembrane helix</keyword>
<keyword evidence="1" id="KW-0812">Transmembrane</keyword>
<accession>A0ABN1E4E3</accession>
<feature type="transmembrane region" description="Helical" evidence="1">
    <location>
        <begin position="113"/>
        <end position="130"/>
    </location>
</feature>
<keyword evidence="3" id="KW-1185">Reference proteome</keyword>
<gene>
    <name evidence="2" type="ORF">GCM10008942_04140</name>
</gene>
<dbReference type="RefSeq" id="WP_166931024.1">
    <property type="nucleotide sequence ID" value="NZ_BAAADD010000001.1"/>
</dbReference>
<proteinExistence type="predicted"/>